<dbReference type="EMBL" id="KQ947407">
    <property type="protein sequence ID" value="KUJ21824.1"/>
    <property type="molecule type" value="Genomic_DNA"/>
</dbReference>
<feature type="region of interest" description="Disordered" evidence="1">
    <location>
        <begin position="281"/>
        <end position="315"/>
    </location>
</feature>
<proteinExistence type="predicted"/>
<reference evidence="3 4" key="1">
    <citation type="submission" date="2015-10" db="EMBL/GenBank/DDBJ databases">
        <title>Full genome of DAOMC 229536 Phialocephala scopiformis, a fungal endophyte of spruce producing the potent anti-insectan compound rugulosin.</title>
        <authorList>
            <consortium name="DOE Joint Genome Institute"/>
            <person name="Walker A.K."/>
            <person name="Frasz S.L."/>
            <person name="Seifert K.A."/>
            <person name="Miller J.D."/>
            <person name="Mondo S.J."/>
            <person name="Labutti K."/>
            <person name="Lipzen A."/>
            <person name="Dockter R."/>
            <person name="Kennedy M."/>
            <person name="Grigoriev I.V."/>
            <person name="Spatafora J.W."/>
        </authorList>
    </citation>
    <scope>NUCLEOTIDE SEQUENCE [LARGE SCALE GENOMIC DNA]</scope>
    <source>
        <strain evidence="3 4">CBS 120377</strain>
    </source>
</reference>
<feature type="region of interest" description="Disordered" evidence="1">
    <location>
        <begin position="390"/>
        <end position="462"/>
    </location>
</feature>
<dbReference type="GO" id="GO:0031267">
    <property type="term" value="F:small GTPase binding"/>
    <property type="evidence" value="ECO:0007669"/>
    <property type="project" value="InterPro"/>
</dbReference>
<evidence type="ECO:0000313" key="4">
    <source>
        <dbReference type="Proteomes" id="UP000070700"/>
    </source>
</evidence>
<feature type="domain" description="Formin GTPase-binding" evidence="2">
    <location>
        <begin position="339"/>
        <end position="615"/>
    </location>
</feature>
<dbReference type="KEGG" id="psco:LY89DRAFT_608360"/>
<dbReference type="InterPro" id="IPR016024">
    <property type="entry name" value="ARM-type_fold"/>
</dbReference>
<dbReference type="GeneID" id="28820222"/>
<name>A0A194XP19_MOLSC</name>
<dbReference type="GO" id="GO:0003779">
    <property type="term" value="F:actin binding"/>
    <property type="evidence" value="ECO:0007669"/>
    <property type="project" value="InterPro"/>
</dbReference>
<gene>
    <name evidence="3" type="ORF">LY89DRAFT_608360</name>
</gene>
<evidence type="ECO:0000259" key="2">
    <source>
        <dbReference type="SMART" id="SM01140"/>
    </source>
</evidence>
<dbReference type="InterPro" id="IPR011989">
    <property type="entry name" value="ARM-like"/>
</dbReference>
<feature type="compositionally biased region" description="Basic and acidic residues" evidence="1">
    <location>
        <begin position="153"/>
        <end position="174"/>
    </location>
</feature>
<sequence>MASQYPLPETYSHRRTKSSVLSNLSFMHKRTPSTGATLSSNVSHVSPHVSPTFEAMPFLPHDHPHYRALGEIQQNQQTQAQPLPKKSRDGGRPNTSETGSRPLHKKTLSSISLKSLAGKDGEKTSKTKEPKPNKPKKTKSSTNLATLLKRPKSSKDLNKEAVEEAARVQKDKENQSPTCADAPRPPPIYAQFSSEFFAKQPLGGKFLEDEIDLYTPENYSPRKQRNFYEGPGYQPSLLKRDNGSATSGFQRPMSYLPTSFSIGDIGRRISNGSNHSVELMRRVSGGKRPSLERKATATSAKSEKSAKLDKAAPNKGQRVLAAVSALGSKPAKSPEATSVPVVDDKDVDREFEAMLDRRNIPEHQRGKMRKLAMTMKKDFIKQDWAEVAAAKNGRPGTNSSDSSADATSGTQDVPAAKTKRPRSRTFTLSRNHKDTTADNKKAKAEGTIGKHSRQPSTENINSGTRSFTASSVAVAQNLVARAKGQLPDDFISYMRKVQKPELVEVGRLHKLRTLLKHETVAWTDEFVTQGGMAEIVGLLHRTIEVEWREEHEDALLHEVLLCLKALSTTALAFQHLSIFQQTLFPALINMVFGEDKKGPSEFTTRNIISSLLFTYLKSAPLAERANRARILLGYLKDPEPVETERPVGFVLEMRKPRPYRIWCKEVTNVTKEVFWIFLHHVNVIALPGSRFHEEEDCDLSAGGFDSTNPYHVYMAKHFPQEQPPVPAAPYVGGVEWDATNYLASYLDIINGIMASLPTREERNTLREQMLVSGWEKCFGGTLRTCKEKFYGGVHAGLRCWVAAAVEDGWDTKDVRCGPCIESKSSPKKSPKKAAPVEDAPKIDMKLDFLGGGAAGKKPVNDDVWL</sequence>
<dbReference type="SMART" id="SM01140">
    <property type="entry name" value="Drf_GBD"/>
    <property type="match status" value="1"/>
</dbReference>
<evidence type="ECO:0000256" key="1">
    <source>
        <dbReference type="SAM" id="MobiDB-lite"/>
    </source>
</evidence>
<feature type="compositionally biased region" description="Basic and acidic residues" evidence="1">
    <location>
        <begin position="431"/>
        <end position="444"/>
    </location>
</feature>
<dbReference type="OrthoDB" id="2155261at2759"/>
<evidence type="ECO:0000313" key="3">
    <source>
        <dbReference type="EMBL" id="KUJ21824.1"/>
    </source>
</evidence>
<feature type="compositionally biased region" description="Basic and acidic residues" evidence="1">
    <location>
        <begin position="289"/>
        <end position="312"/>
    </location>
</feature>
<keyword evidence="4" id="KW-1185">Reference proteome</keyword>
<dbReference type="AlphaFoldDB" id="A0A194XP19"/>
<organism evidence="3 4">
    <name type="scientific">Mollisia scopiformis</name>
    <name type="common">Conifer needle endophyte fungus</name>
    <name type="synonym">Phialocephala scopiformis</name>
    <dbReference type="NCBI Taxonomy" id="149040"/>
    <lineage>
        <taxon>Eukaryota</taxon>
        <taxon>Fungi</taxon>
        <taxon>Dikarya</taxon>
        <taxon>Ascomycota</taxon>
        <taxon>Pezizomycotina</taxon>
        <taxon>Leotiomycetes</taxon>
        <taxon>Helotiales</taxon>
        <taxon>Mollisiaceae</taxon>
        <taxon>Mollisia</taxon>
    </lineage>
</organism>
<dbReference type="GO" id="GO:0030036">
    <property type="term" value="P:actin cytoskeleton organization"/>
    <property type="evidence" value="ECO:0007669"/>
    <property type="project" value="InterPro"/>
</dbReference>
<dbReference type="Pfam" id="PF06371">
    <property type="entry name" value="Drf_GBD"/>
    <property type="match status" value="1"/>
</dbReference>
<dbReference type="SUPFAM" id="SSF48371">
    <property type="entry name" value="ARM repeat"/>
    <property type="match status" value="1"/>
</dbReference>
<feature type="compositionally biased region" description="Basic and acidic residues" evidence="1">
    <location>
        <begin position="117"/>
        <end position="132"/>
    </location>
</feature>
<feature type="region of interest" description="Disordered" evidence="1">
    <location>
        <begin position="74"/>
        <end position="186"/>
    </location>
</feature>
<dbReference type="RefSeq" id="XP_018076179.1">
    <property type="nucleotide sequence ID" value="XM_018210496.1"/>
</dbReference>
<protein>
    <recommendedName>
        <fullName evidence="2">Formin GTPase-binding domain-containing protein</fullName>
    </recommendedName>
</protein>
<dbReference type="Proteomes" id="UP000070700">
    <property type="component" value="Unassembled WGS sequence"/>
</dbReference>
<feature type="compositionally biased region" description="Low complexity" evidence="1">
    <location>
        <begin position="396"/>
        <end position="409"/>
    </location>
</feature>
<dbReference type="InterPro" id="IPR010473">
    <property type="entry name" value="GTPase-bd"/>
</dbReference>
<accession>A0A194XP19</accession>
<dbReference type="InParanoid" id="A0A194XP19"/>
<dbReference type="Gene3D" id="1.25.10.10">
    <property type="entry name" value="Leucine-rich Repeat Variant"/>
    <property type="match status" value="1"/>
</dbReference>